<dbReference type="PIRSF" id="PIRSF000390">
    <property type="entry name" value="PLP_StrS"/>
    <property type="match status" value="1"/>
</dbReference>
<name>A0A444MUL6_9SPHI</name>
<dbReference type="SUPFAM" id="SSF53383">
    <property type="entry name" value="PLP-dependent transferases"/>
    <property type="match status" value="1"/>
</dbReference>
<dbReference type="InterPro" id="IPR015422">
    <property type="entry name" value="PyrdxlP-dep_Trfase_small"/>
</dbReference>
<keyword evidence="6" id="KW-0032">Aminotransferase</keyword>
<sequence length="371" mass="40681">MQATKNIPFFSFDATTELIRAEIKQVFDDFLESQWYILGDKLTQFESAYAAFNSTAHCIGVANGLDALHIALKTLNIGPGDEVIVPTNTFIATWLAVSYAGATIVPVEPDKATYNIDPNKIEAAITGKTKAIIPVHLYGQPCEMDKIMAIAIKHNLAVIEDNAQAHAATYNGQLTGSFGDINATSFYPTKNFGALGDGGALTTNNAELDKNARLLRNYGSSEKYHHEIVGLNSRLDEVQAAFLTIKLKYLAQWTAERQRIARVYSEQLTDINGLVLPVTATGASHVYHLYVIRTTRRDDLRAFLKNKGIATAIHYPIPAHLQKAYGGLGYKQGDYPIAEELAATSLSLPMNPGMAIEDVQCICSTVRSFYE</sequence>
<keyword evidence="7" id="KW-1185">Reference proteome</keyword>
<evidence type="ECO:0000256" key="5">
    <source>
        <dbReference type="RuleBase" id="RU004508"/>
    </source>
</evidence>
<dbReference type="Gene3D" id="3.40.640.10">
    <property type="entry name" value="Type I PLP-dependent aspartate aminotransferase-like (Major domain)"/>
    <property type="match status" value="1"/>
</dbReference>
<comment type="similarity">
    <text evidence="2 5">Belongs to the DegT/DnrJ/EryC1 family.</text>
</comment>
<dbReference type="Gene3D" id="3.90.1150.10">
    <property type="entry name" value="Aspartate Aminotransferase, domain 1"/>
    <property type="match status" value="1"/>
</dbReference>
<organism evidence="6 7">
    <name type="scientific">Mucilaginibacter gilvus</name>
    <dbReference type="NCBI Taxonomy" id="2305909"/>
    <lineage>
        <taxon>Bacteria</taxon>
        <taxon>Pseudomonadati</taxon>
        <taxon>Bacteroidota</taxon>
        <taxon>Sphingobacteriia</taxon>
        <taxon>Sphingobacteriales</taxon>
        <taxon>Sphingobacteriaceae</taxon>
        <taxon>Mucilaginibacter</taxon>
    </lineage>
</organism>
<dbReference type="InterPro" id="IPR015424">
    <property type="entry name" value="PyrdxlP-dep_Trfase"/>
</dbReference>
<gene>
    <name evidence="6" type="ORF">EPL05_01965</name>
</gene>
<evidence type="ECO:0000313" key="6">
    <source>
        <dbReference type="EMBL" id="RWY57323.1"/>
    </source>
</evidence>
<accession>A0A444MUL6</accession>
<dbReference type="InterPro" id="IPR015421">
    <property type="entry name" value="PyrdxlP-dep_Trfase_major"/>
</dbReference>
<dbReference type="Proteomes" id="UP000286701">
    <property type="component" value="Unassembled WGS sequence"/>
</dbReference>
<evidence type="ECO:0000256" key="3">
    <source>
        <dbReference type="PIRSR" id="PIRSR000390-1"/>
    </source>
</evidence>
<evidence type="ECO:0000256" key="1">
    <source>
        <dbReference type="ARBA" id="ARBA00022898"/>
    </source>
</evidence>
<comment type="caution">
    <text evidence="6">The sequence shown here is derived from an EMBL/GenBank/DDBJ whole genome shotgun (WGS) entry which is preliminary data.</text>
</comment>
<dbReference type="GO" id="GO:0000271">
    <property type="term" value="P:polysaccharide biosynthetic process"/>
    <property type="evidence" value="ECO:0007669"/>
    <property type="project" value="TreeGrafter"/>
</dbReference>
<protein>
    <submittedName>
        <fullName evidence="6">DegT/DnrJ/EryC1/StrS family aminotransferase</fullName>
    </submittedName>
</protein>
<proteinExistence type="inferred from homology"/>
<dbReference type="GO" id="GO:0030170">
    <property type="term" value="F:pyridoxal phosphate binding"/>
    <property type="evidence" value="ECO:0007669"/>
    <property type="project" value="UniProtKB-ARBA"/>
</dbReference>
<dbReference type="PANTHER" id="PTHR30244:SF36">
    <property type="entry name" value="3-OXO-GLUCOSE-6-PHOSPHATE:GLUTAMATE AMINOTRANSFERASE"/>
    <property type="match status" value="1"/>
</dbReference>
<evidence type="ECO:0000256" key="2">
    <source>
        <dbReference type="ARBA" id="ARBA00037999"/>
    </source>
</evidence>
<dbReference type="Pfam" id="PF01041">
    <property type="entry name" value="DegT_DnrJ_EryC1"/>
    <property type="match status" value="1"/>
</dbReference>
<feature type="active site" description="Proton acceptor" evidence="3">
    <location>
        <position position="190"/>
    </location>
</feature>
<dbReference type="EMBL" id="SBIW01000001">
    <property type="protein sequence ID" value="RWY57323.1"/>
    <property type="molecule type" value="Genomic_DNA"/>
</dbReference>
<keyword evidence="1 4" id="KW-0663">Pyridoxal phosphate</keyword>
<dbReference type="InterPro" id="IPR000653">
    <property type="entry name" value="DegT/StrS_aminotransferase"/>
</dbReference>
<dbReference type="GO" id="GO:0008483">
    <property type="term" value="F:transaminase activity"/>
    <property type="evidence" value="ECO:0007669"/>
    <property type="project" value="UniProtKB-KW"/>
</dbReference>
<dbReference type="CDD" id="cd00616">
    <property type="entry name" value="AHBA_syn"/>
    <property type="match status" value="1"/>
</dbReference>
<evidence type="ECO:0000256" key="4">
    <source>
        <dbReference type="PIRSR" id="PIRSR000390-2"/>
    </source>
</evidence>
<dbReference type="AlphaFoldDB" id="A0A444MUL6"/>
<dbReference type="FunFam" id="3.40.640.10:FF:000089">
    <property type="entry name" value="Aminotransferase, DegT/DnrJ/EryC1/StrS family"/>
    <property type="match status" value="1"/>
</dbReference>
<dbReference type="PANTHER" id="PTHR30244">
    <property type="entry name" value="TRANSAMINASE"/>
    <property type="match status" value="1"/>
</dbReference>
<dbReference type="RefSeq" id="WP_128531829.1">
    <property type="nucleotide sequence ID" value="NZ_SBIW01000001.1"/>
</dbReference>
<reference evidence="6 7" key="1">
    <citation type="submission" date="2019-01" db="EMBL/GenBank/DDBJ databases">
        <title>Mucilaginibacter antarcticum sp. nov., isolated from antarctic soil.</title>
        <authorList>
            <person name="Yan Y.-Q."/>
            <person name="Du Z.-J."/>
        </authorList>
    </citation>
    <scope>NUCLEOTIDE SEQUENCE [LARGE SCALE GENOMIC DNA]</scope>
    <source>
        <strain evidence="6 7">F01003</strain>
    </source>
</reference>
<evidence type="ECO:0000313" key="7">
    <source>
        <dbReference type="Proteomes" id="UP000286701"/>
    </source>
</evidence>
<dbReference type="OrthoDB" id="9804264at2"/>
<keyword evidence="6" id="KW-0808">Transferase</keyword>
<feature type="modified residue" description="N6-(pyridoxal phosphate)lysine" evidence="4">
    <location>
        <position position="190"/>
    </location>
</feature>